<reference evidence="2" key="1">
    <citation type="journal article" date="2020" name="Microbiol. Resour. Announc.">
        <title>Complete Genome Sequence of Novel Psychrotolerant Legionella Strain TUM19329, Isolated from Antarctic Lake Sediment.</title>
        <authorList>
            <person name="Shimada S."/>
            <person name="Nakai R."/>
            <person name="Aoki K."/>
            <person name="Shimoeda N."/>
            <person name="Ohno G."/>
            <person name="Miyazaki Y."/>
            <person name="Kudoh S."/>
            <person name="Imura S."/>
            <person name="Watanabe K."/>
            <person name="Ishii Y."/>
            <person name="Tateda K."/>
        </authorList>
    </citation>
    <scope>NUCLEOTIDE SEQUENCE [LARGE SCALE GENOMIC DNA]</scope>
    <source>
        <strain evidence="2">TUM19329</strain>
    </source>
</reference>
<accession>A0A6F8T6T8</accession>
<evidence type="ECO:0008006" key="4">
    <source>
        <dbReference type="Google" id="ProtNLM"/>
    </source>
</evidence>
<feature type="chain" id="PRO_5026198146" description="VirK protein" evidence="1">
    <location>
        <begin position="19"/>
        <end position="137"/>
    </location>
</feature>
<protein>
    <recommendedName>
        <fullName evidence="4">VirK protein</fullName>
    </recommendedName>
</protein>
<name>A0A6F8T6T8_9GAMM</name>
<feature type="signal peptide" evidence="1">
    <location>
        <begin position="1"/>
        <end position="18"/>
    </location>
</feature>
<proteinExistence type="predicted"/>
<dbReference type="AlphaFoldDB" id="A0A6F8T6T8"/>
<evidence type="ECO:0000313" key="3">
    <source>
        <dbReference type="Proteomes" id="UP000502894"/>
    </source>
</evidence>
<dbReference type="RefSeq" id="WP_173237565.1">
    <property type="nucleotide sequence ID" value="NZ_AP022839.1"/>
</dbReference>
<gene>
    <name evidence="2" type="ORF">TUM19329_25300</name>
</gene>
<keyword evidence="1" id="KW-0732">Signal</keyword>
<dbReference type="KEGG" id="lant:TUM19329_25300"/>
<sequence>MKRIVLSVLALFSFAVQADELSTFNDIVAVVSKGKPITFVINFKECSSQMPLPSISASIIPNAIMIVANKRITASDRHFTLDDPIARGTPVFDYSKFNIDSEGGASIKMTMMNATNYEVLGSHLIHCELGEGFKVFG</sequence>
<organism evidence="2 3">
    <name type="scientific">Legionella antarctica</name>
    <dbReference type="NCBI Taxonomy" id="2708020"/>
    <lineage>
        <taxon>Bacteria</taxon>
        <taxon>Pseudomonadati</taxon>
        <taxon>Pseudomonadota</taxon>
        <taxon>Gammaproteobacteria</taxon>
        <taxon>Legionellales</taxon>
        <taxon>Legionellaceae</taxon>
        <taxon>Legionella</taxon>
    </lineage>
</organism>
<dbReference type="EMBL" id="AP022839">
    <property type="protein sequence ID" value="BCA96169.1"/>
    <property type="molecule type" value="Genomic_DNA"/>
</dbReference>
<evidence type="ECO:0000313" key="2">
    <source>
        <dbReference type="EMBL" id="BCA96169.1"/>
    </source>
</evidence>
<dbReference type="Proteomes" id="UP000502894">
    <property type="component" value="Chromosome"/>
</dbReference>
<dbReference type="InterPro" id="IPR010694">
    <property type="entry name" value="Uncharacterised_VirK"/>
</dbReference>
<evidence type="ECO:0000256" key="1">
    <source>
        <dbReference type="SAM" id="SignalP"/>
    </source>
</evidence>
<keyword evidence="3" id="KW-1185">Reference proteome</keyword>
<dbReference type="Pfam" id="PF06903">
    <property type="entry name" value="VirK"/>
    <property type="match status" value="1"/>
</dbReference>